<evidence type="ECO:0000313" key="1">
    <source>
        <dbReference type="EMBL" id="PCE28557.1"/>
    </source>
</evidence>
<name>A0A2A4F6E7_9BURK</name>
<comment type="caution">
    <text evidence="1">The sequence shown here is derived from an EMBL/GenBank/DDBJ whole genome shotgun (WGS) entry which is preliminary data.</text>
</comment>
<sequence>MEEALSDMVVEVGGIGNGRAARARRTGPLYKGLSLRAVRTFYRFGQSAYYRHPACFARRDGRVTD</sequence>
<reference evidence="1 2" key="1">
    <citation type="submission" date="2017-01" db="EMBL/GenBank/DDBJ databases">
        <title>Whole-Genome Shotgun Sequencing of Two beta-Proteobacterial Species in Search of the Bulgecin Biosynthetic Cluster.</title>
        <authorList>
            <person name="Horsman M.E."/>
            <person name="Marous D.R."/>
            <person name="Li R."/>
            <person name="Oliver R.A."/>
            <person name="Byun B."/>
            <person name="Emrich S.J."/>
            <person name="Boggess B."/>
            <person name="Townsend C.A."/>
            <person name="Mobashery S."/>
        </authorList>
    </citation>
    <scope>NUCLEOTIDE SEQUENCE [LARGE SCALE GENOMIC DNA]</scope>
    <source>
        <strain evidence="1 2">ATCC 31433</strain>
    </source>
</reference>
<dbReference type="EMBL" id="MTZU01000088">
    <property type="protein sequence ID" value="PCE28557.1"/>
    <property type="molecule type" value="Genomic_DNA"/>
</dbReference>
<dbReference type="AlphaFoldDB" id="A0A2A4F6E7"/>
<evidence type="ECO:0000313" key="2">
    <source>
        <dbReference type="Proteomes" id="UP000217994"/>
    </source>
</evidence>
<protein>
    <submittedName>
        <fullName evidence="1">Uncharacterized protein</fullName>
    </submittedName>
</protein>
<dbReference type="Proteomes" id="UP000217994">
    <property type="component" value="Unassembled WGS sequence"/>
</dbReference>
<accession>A0A2A4F6E7</accession>
<organism evidence="1 2">
    <name type="scientific">Burkholderia ubonensis subsp. mesacidophila</name>
    <dbReference type="NCBI Taxonomy" id="265293"/>
    <lineage>
        <taxon>Bacteria</taxon>
        <taxon>Pseudomonadati</taxon>
        <taxon>Pseudomonadota</taxon>
        <taxon>Betaproteobacteria</taxon>
        <taxon>Burkholderiales</taxon>
        <taxon>Burkholderiaceae</taxon>
        <taxon>Burkholderia</taxon>
        <taxon>Burkholderia cepacia complex</taxon>
    </lineage>
</organism>
<gene>
    <name evidence="1" type="ORF">BZL54_28455</name>
</gene>
<proteinExistence type="predicted"/>